<feature type="transmembrane region" description="Helical" evidence="7">
    <location>
        <begin position="188"/>
        <end position="208"/>
    </location>
</feature>
<proteinExistence type="predicted"/>
<feature type="compositionally biased region" description="Low complexity" evidence="6">
    <location>
        <begin position="1"/>
        <end position="10"/>
    </location>
</feature>
<dbReference type="Pfam" id="PF02653">
    <property type="entry name" value="BPD_transp_2"/>
    <property type="match status" value="1"/>
</dbReference>
<evidence type="ECO:0000256" key="3">
    <source>
        <dbReference type="ARBA" id="ARBA00022692"/>
    </source>
</evidence>
<evidence type="ECO:0000313" key="9">
    <source>
        <dbReference type="Proteomes" id="UP000308705"/>
    </source>
</evidence>
<keyword evidence="5 7" id="KW-0472">Membrane</keyword>
<feature type="transmembrane region" description="Helical" evidence="7">
    <location>
        <begin position="305"/>
        <end position="326"/>
    </location>
</feature>
<evidence type="ECO:0000313" key="8">
    <source>
        <dbReference type="EMBL" id="TKK84448.1"/>
    </source>
</evidence>
<protein>
    <submittedName>
        <fullName evidence="8">Branched-chain amino acid ABC transporter permease</fullName>
    </submittedName>
</protein>
<dbReference type="CDD" id="cd06581">
    <property type="entry name" value="TM_PBP1_LivM_like"/>
    <property type="match status" value="1"/>
</dbReference>
<keyword evidence="4 7" id="KW-1133">Transmembrane helix</keyword>
<evidence type="ECO:0000256" key="1">
    <source>
        <dbReference type="ARBA" id="ARBA00004651"/>
    </source>
</evidence>
<dbReference type="AlphaFoldDB" id="A0A4U3M6B7"/>
<feature type="transmembrane region" description="Helical" evidence="7">
    <location>
        <begin position="241"/>
        <end position="263"/>
    </location>
</feature>
<reference evidence="8 9" key="1">
    <citation type="submission" date="2019-04" db="EMBL/GenBank/DDBJ databases">
        <title>Herbidospora sp. NEAU-GS14.nov., a novel actinomycete isolated from soil.</title>
        <authorList>
            <person name="Han L."/>
        </authorList>
    </citation>
    <scope>NUCLEOTIDE SEQUENCE [LARGE SCALE GENOMIC DNA]</scope>
    <source>
        <strain evidence="8 9">NEAU-GS14</strain>
    </source>
</reference>
<comment type="caution">
    <text evidence="8">The sequence shown here is derived from an EMBL/GenBank/DDBJ whole genome shotgun (WGS) entry which is preliminary data.</text>
</comment>
<feature type="transmembrane region" description="Helical" evidence="7">
    <location>
        <begin position="90"/>
        <end position="110"/>
    </location>
</feature>
<feature type="transmembrane region" description="Helical" evidence="7">
    <location>
        <begin position="116"/>
        <end position="133"/>
    </location>
</feature>
<dbReference type="GO" id="GO:0015658">
    <property type="term" value="F:branched-chain amino acid transmembrane transporter activity"/>
    <property type="evidence" value="ECO:0007669"/>
    <property type="project" value="InterPro"/>
</dbReference>
<name>A0A4U3M6B7_9ACTN</name>
<sequence>MSAGLNTGLNTGTGPGTGTGHRRPAVGQYAGDRRPTWPYPRATLGTAVAGAVSVPFLVPPYPLHQVTLVLVYVVALLGLDLVAGHGGQISLGHGAFFGIGAYTAAILLSAGAPYPLTLPAAGLVAYGLGHAFGRPAVRLSGVYLAVVTFAVAVAVPPLIRRLAPGGAMGLPVRTPDAPFFTGLDDDQWVYLLVLAVAAAAFTLMRAVVRSNRGRALVALRADAGAAELLGMRPAAIRAHAFAWSAMYAGVAGCLFTWTTGFVAPESFTVTLSITLLAGIVIGGLGTVSGAVIGAVVVTFLPAPGLVSGLALILVLAVAPNGVTGLVRRAPAFIRRDRS</sequence>
<keyword evidence="2" id="KW-1003">Cell membrane</keyword>
<accession>A0A4U3M6B7</accession>
<feature type="transmembrane region" description="Helical" evidence="7">
    <location>
        <begin position="140"/>
        <end position="159"/>
    </location>
</feature>
<evidence type="ECO:0000256" key="5">
    <source>
        <dbReference type="ARBA" id="ARBA00023136"/>
    </source>
</evidence>
<keyword evidence="3 7" id="KW-0812">Transmembrane</keyword>
<evidence type="ECO:0000256" key="4">
    <source>
        <dbReference type="ARBA" id="ARBA00022989"/>
    </source>
</evidence>
<comment type="subcellular location">
    <subcellularLocation>
        <location evidence="1">Cell membrane</location>
        <topology evidence="1">Multi-pass membrane protein</topology>
    </subcellularLocation>
</comment>
<dbReference type="EMBL" id="SZQA01000034">
    <property type="protein sequence ID" value="TKK84448.1"/>
    <property type="molecule type" value="Genomic_DNA"/>
</dbReference>
<evidence type="ECO:0000256" key="6">
    <source>
        <dbReference type="SAM" id="MobiDB-lite"/>
    </source>
</evidence>
<dbReference type="Proteomes" id="UP000308705">
    <property type="component" value="Unassembled WGS sequence"/>
</dbReference>
<dbReference type="OrthoDB" id="9814461at2"/>
<evidence type="ECO:0000256" key="7">
    <source>
        <dbReference type="SAM" id="Phobius"/>
    </source>
</evidence>
<organism evidence="8 9">
    <name type="scientific">Herbidospora galbida</name>
    <dbReference type="NCBI Taxonomy" id="2575442"/>
    <lineage>
        <taxon>Bacteria</taxon>
        <taxon>Bacillati</taxon>
        <taxon>Actinomycetota</taxon>
        <taxon>Actinomycetes</taxon>
        <taxon>Streptosporangiales</taxon>
        <taxon>Streptosporangiaceae</taxon>
        <taxon>Herbidospora</taxon>
    </lineage>
</organism>
<feature type="transmembrane region" description="Helical" evidence="7">
    <location>
        <begin position="63"/>
        <end position="83"/>
    </location>
</feature>
<dbReference type="PANTHER" id="PTHR30482">
    <property type="entry name" value="HIGH-AFFINITY BRANCHED-CHAIN AMINO ACID TRANSPORT SYSTEM PERMEASE"/>
    <property type="match status" value="1"/>
</dbReference>
<dbReference type="RefSeq" id="WP_137250303.1">
    <property type="nucleotide sequence ID" value="NZ_SZQA01000034.1"/>
</dbReference>
<feature type="transmembrane region" description="Helical" evidence="7">
    <location>
        <begin position="275"/>
        <end position="299"/>
    </location>
</feature>
<keyword evidence="9" id="KW-1185">Reference proteome</keyword>
<dbReference type="GO" id="GO:0005886">
    <property type="term" value="C:plasma membrane"/>
    <property type="evidence" value="ECO:0007669"/>
    <property type="project" value="UniProtKB-SubCell"/>
</dbReference>
<gene>
    <name evidence="8" type="ORF">FDA94_29315</name>
</gene>
<dbReference type="InterPro" id="IPR001851">
    <property type="entry name" value="ABC_transp_permease"/>
</dbReference>
<feature type="region of interest" description="Disordered" evidence="6">
    <location>
        <begin position="1"/>
        <end position="34"/>
    </location>
</feature>
<dbReference type="InterPro" id="IPR043428">
    <property type="entry name" value="LivM-like"/>
</dbReference>
<evidence type="ECO:0000256" key="2">
    <source>
        <dbReference type="ARBA" id="ARBA00022475"/>
    </source>
</evidence>
<dbReference type="PANTHER" id="PTHR30482:SF20">
    <property type="entry name" value="HIGH-AFFINITY BRANCHED-CHAIN AMINO ACID TRANSPORT SYSTEM PERMEASE PROTEIN LIVM"/>
    <property type="match status" value="1"/>
</dbReference>